<evidence type="ECO:0000256" key="8">
    <source>
        <dbReference type="ARBA" id="ARBA00029556"/>
    </source>
</evidence>
<dbReference type="AlphaFoldDB" id="A0A146K4L9"/>
<evidence type="ECO:0000256" key="6">
    <source>
        <dbReference type="ARBA" id="ARBA00022989"/>
    </source>
</evidence>
<reference evidence="10" key="1">
    <citation type="submission" date="2015-07" db="EMBL/GenBank/DDBJ databases">
        <title>Adaptation to a free-living lifestyle via gene acquisitions in the diplomonad Trepomonas sp. PC1.</title>
        <authorList>
            <person name="Xu F."/>
            <person name="Jerlstrom-Hultqvist J."/>
            <person name="Kolisko M."/>
            <person name="Simpson A.G.B."/>
            <person name="Roger A.J."/>
            <person name="Svard S.G."/>
            <person name="Andersson J.O."/>
        </authorList>
    </citation>
    <scope>NUCLEOTIDE SEQUENCE</scope>
    <source>
        <strain evidence="10">PC1</strain>
    </source>
</reference>
<dbReference type="Pfam" id="PF04573">
    <property type="entry name" value="SPC22"/>
    <property type="match status" value="1"/>
</dbReference>
<proteinExistence type="inferred from homology"/>
<evidence type="ECO:0000256" key="2">
    <source>
        <dbReference type="ARBA" id="ARBA00009289"/>
    </source>
</evidence>
<gene>
    <name evidence="10" type="ORF">TPC1_17774</name>
</gene>
<keyword evidence="4" id="KW-0256">Endoplasmic reticulum</keyword>
<feature type="chain" id="PRO_5007526557" description="Signal peptidase complex subunit 3" evidence="9">
    <location>
        <begin position="17"/>
        <end position="156"/>
    </location>
</feature>
<keyword evidence="3" id="KW-0812">Transmembrane</keyword>
<dbReference type="EMBL" id="GDID01005791">
    <property type="protein sequence ID" value="JAP90815.1"/>
    <property type="molecule type" value="Transcribed_RNA"/>
</dbReference>
<comment type="similarity">
    <text evidence="2">Belongs to the SPCS3 family.</text>
</comment>
<dbReference type="GO" id="GO:0045047">
    <property type="term" value="P:protein targeting to ER"/>
    <property type="evidence" value="ECO:0007669"/>
    <property type="project" value="TreeGrafter"/>
</dbReference>
<evidence type="ECO:0000256" key="5">
    <source>
        <dbReference type="ARBA" id="ARBA00022968"/>
    </source>
</evidence>
<evidence type="ECO:0000313" key="10">
    <source>
        <dbReference type="EMBL" id="JAP90815.1"/>
    </source>
</evidence>
<evidence type="ECO:0000256" key="7">
    <source>
        <dbReference type="ARBA" id="ARBA00023136"/>
    </source>
</evidence>
<keyword evidence="5" id="KW-0735">Signal-anchor</keyword>
<sequence length="156" mass="18506">MFTIFIVMIIIPYFIANLNTTPKLSLNNITNSQIKRISEKQQIRAHDECDLFINISYDLSNTFKWYTKELYISLVAIWENEVGKQEQTIWDKTIFHEDKASFSWQGYTKSKYPLTTYEGSKILGSDLSFKYIIHEVGFGGRFRQWDFDQEQTYKVI</sequence>
<protein>
    <recommendedName>
        <fullName evidence="8">Signal peptidase complex subunit 3</fullName>
    </recommendedName>
</protein>
<dbReference type="PANTHER" id="PTHR12804">
    <property type="entry name" value="MICROSOMAL SIGNAL PEPTIDASE 23 KD SUBUNIT SPC22/23"/>
    <property type="match status" value="1"/>
</dbReference>
<feature type="signal peptide" evidence="9">
    <location>
        <begin position="1"/>
        <end position="16"/>
    </location>
</feature>
<evidence type="ECO:0000256" key="4">
    <source>
        <dbReference type="ARBA" id="ARBA00022824"/>
    </source>
</evidence>
<accession>A0A146K4L9</accession>
<evidence type="ECO:0000256" key="3">
    <source>
        <dbReference type="ARBA" id="ARBA00022692"/>
    </source>
</evidence>
<dbReference type="GO" id="GO:0006465">
    <property type="term" value="P:signal peptide processing"/>
    <property type="evidence" value="ECO:0007669"/>
    <property type="project" value="InterPro"/>
</dbReference>
<dbReference type="InterPro" id="IPR007653">
    <property type="entry name" value="SPC3"/>
</dbReference>
<organism evidence="10">
    <name type="scientific">Trepomonas sp. PC1</name>
    <dbReference type="NCBI Taxonomy" id="1076344"/>
    <lineage>
        <taxon>Eukaryota</taxon>
        <taxon>Metamonada</taxon>
        <taxon>Diplomonadida</taxon>
        <taxon>Hexamitidae</taxon>
        <taxon>Hexamitinae</taxon>
        <taxon>Trepomonas</taxon>
    </lineage>
</organism>
<keyword evidence="6" id="KW-1133">Transmembrane helix</keyword>
<keyword evidence="7" id="KW-0472">Membrane</keyword>
<evidence type="ECO:0000256" key="1">
    <source>
        <dbReference type="ARBA" id="ARBA00004648"/>
    </source>
</evidence>
<dbReference type="PANTHER" id="PTHR12804:SF0">
    <property type="entry name" value="SIGNAL PEPTIDASE COMPLEX SUBUNIT 3"/>
    <property type="match status" value="1"/>
</dbReference>
<evidence type="ECO:0000256" key="9">
    <source>
        <dbReference type="SAM" id="SignalP"/>
    </source>
</evidence>
<dbReference type="GO" id="GO:0005787">
    <property type="term" value="C:signal peptidase complex"/>
    <property type="evidence" value="ECO:0007669"/>
    <property type="project" value="InterPro"/>
</dbReference>
<name>A0A146K4L9_9EUKA</name>
<dbReference type="PIRSF" id="PIRSF016089">
    <property type="entry name" value="SPC22"/>
    <property type="match status" value="1"/>
</dbReference>
<keyword evidence="9" id="KW-0732">Signal</keyword>
<comment type="subcellular location">
    <subcellularLocation>
        <location evidence="1">Endoplasmic reticulum membrane</location>
        <topology evidence="1">Single-pass type II membrane protein</topology>
    </subcellularLocation>
</comment>